<reference evidence="3 4" key="1">
    <citation type="submission" date="2020-08" db="EMBL/GenBank/DDBJ databases">
        <title>Genomic Encyclopedia of Type Strains, Phase IV (KMG-V): Genome sequencing to study the core and pangenomes of soil and plant-associated prokaryotes.</title>
        <authorList>
            <person name="Whitman W."/>
        </authorList>
    </citation>
    <scope>NUCLEOTIDE SEQUENCE [LARGE SCALE GENOMIC DNA]</scope>
    <source>
        <strain evidence="3 4">M8UP14</strain>
    </source>
</reference>
<name>A0A7W7ZGE6_9BACT</name>
<evidence type="ECO:0000313" key="3">
    <source>
        <dbReference type="EMBL" id="MBB5059393.1"/>
    </source>
</evidence>
<dbReference type="Pfam" id="PF04116">
    <property type="entry name" value="FA_hydroxylase"/>
    <property type="match status" value="1"/>
</dbReference>
<feature type="transmembrane region" description="Helical" evidence="1">
    <location>
        <begin position="132"/>
        <end position="151"/>
    </location>
</feature>
<dbReference type="GO" id="GO:0005506">
    <property type="term" value="F:iron ion binding"/>
    <property type="evidence" value="ECO:0007669"/>
    <property type="project" value="InterPro"/>
</dbReference>
<keyword evidence="1" id="KW-0472">Membrane</keyword>
<feature type="domain" description="Fatty acid hydroxylase" evidence="2">
    <location>
        <begin position="69"/>
        <end position="200"/>
    </location>
</feature>
<dbReference type="Proteomes" id="UP000540989">
    <property type="component" value="Unassembled WGS sequence"/>
</dbReference>
<dbReference type="AlphaFoldDB" id="A0A7W7ZGE6"/>
<dbReference type="RefSeq" id="WP_221312924.1">
    <property type="nucleotide sequence ID" value="NZ_JACHIP010000005.1"/>
</dbReference>
<keyword evidence="1" id="KW-0812">Transmembrane</keyword>
<sequence>MIKVVATVRLLERFRKLSRVIGPIAQDVSESHLNYWASYATDFTCPLLFAYLGYRQHWNWPSAIFSFFSGLTVFSLIEYSVHRWLLHGSGGLLFRLHESHHKAPEERSAFFFPTSIVTLTLVWLLLDRALHLQYASFFTCGVASGYCYFGILHHVEHTTRINQIPFRWLQKRWAAHSVHHRLDHCNFGVVTSFWDVVFGSHQSSKKRNRS</sequence>
<keyword evidence="1" id="KW-1133">Transmembrane helix</keyword>
<evidence type="ECO:0000259" key="2">
    <source>
        <dbReference type="Pfam" id="PF04116"/>
    </source>
</evidence>
<evidence type="ECO:0000313" key="4">
    <source>
        <dbReference type="Proteomes" id="UP000540989"/>
    </source>
</evidence>
<feature type="transmembrane region" description="Helical" evidence="1">
    <location>
        <begin position="109"/>
        <end position="126"/>
    </location>
</feature>
<dbReference type="InterPro" id="IPR006694">
    <property type="entry name" value="Fatty_acid_hydroxylase"/>
</dbReference>
<dbReference type="EMBL" id="JACHIP010000005">
    <property type="protein sequence ID" value="MBB5059393.1"/>
    <property type="molecule type" value="Genomic_DNA"/>
</dbReference>
<comment type="caution">
    <text evidence="3">The sequence shown here is derived from an EMBL/GenBank/DDBJ whole genome shotgun (WGS) entry which is preliminary data.</text>
</comment>
<protein>
    <submittedName>
        <fullName evidence="3">Sterol desaturase/sphingolipid hydroxylase (Fatty acid hydroxylase superfamily)</fullName>
    </submittedName>
</protein>
<proteinExistence type="predicted"/>
<dbReference type="GO" id="GO:0016491">
    <property type="term" value="F:oxidoreductase activity"/>
    <property type="evidence" value="ECO:0007669"/>
    <property type="project" value="InterPro"/>
</dbReference>
<gene>
    <name evidence="3" type="ORF">HDF16_004116</name>
</gene>
<organism evidence="3 4">
    <name type="scientific">Granulicella aggregans</name>
    <dbReference type="NCBI Taxonomy" id="474949"/>
    <lineage>
        <taxon>Bacteria</taxon>
        <taxon>Pseudomonadati</taxon>
        <taxon>Acidobacteriota</taxon>
        <taxon>Terriglobia</taxon>
        <taxon>Terriglobales</taxon>
        <taxon>Acidobacteriaceae</taxon>
        <taxon>Granulicella</taxon>
    </lineage>
</organism>
<accession>A0A7W7ZGE6</accession>
<keyword evidence="4" id="KW-1185">Reference proteome</keyword>
<dbReference type="GO" id="GO:0008610">
    <property type="term" value="P:lipid biosynthetic process"/>
    <property type="evidence" value="ECO:0007669"/>
    <property type="project" value="InterPro"/>
</dbReference>
<evidence type="ECO:0000256" key="1">
    <source>
        <dbReference type="SAM" id="Phobius"/>
    </source>
</evidence>